<feature type="domain" description="Enoyl reductase (ER)" evidence="1">
    <location>
        <begin position="13"/>
        <end position="329"/>
    </location>
</feature>
<dbReference type="GO" id="GO:0016491">
    <property type="term" value="F:oxidoreductase activity"/>
    <property type="evidence" value="ECO:0007669"/>
    <property type="project" value="InterPro"/>
</dbReference>
<dbReference type="InterPro" id="IPR013154">
    <property type="entry name" value="ADH-like_N"/>
</dbReference>
<gene>
    <name evidence="2" type="ORF">L248_2327</name>
</gene>
<dbReference type="EMBL" id="KI271585">
    <property type="protein sequence ID" value="ERL65641.1"/>
    <property type="molecule type" value="Genomic_DNA"/>
</dbReference>
<sequence length="335" mass="35104">MAETNHGFFIHLAQQKITVTEKEIPMPAVGPDDVLVAVSGASVNPVDLKRAASGDAQVMGFDTVGRVVRSGENVTGLTPGEKVFFAGEGQRQGSFARYQSVTRDLVVPAPRGFESTFLASIPLTGITAWELLFEKMGYTAAAGANQGQVLLVINGAGGVGSILTQLAQWSGLTVVATASPKNFDWLTANGVDHALDYHHDLRTAYQALHLDAPTGVAILYQPVPYAPVAADLVAYFGHVGTIVEPSGPLAVAPLKNKSASLDFEYMSAKTDAGQNVASQGVILQQLANLLAAGTIRPTATRTYPELTAAALTEALTTVQSGHTVGKLTFHVGPVQ</sequence>
<dbReference type="Pfam" id="PF13602">
    <property type="entry name" value="ADH_zinc_N_2"/>
    <property type="match status" value="1"/>
</dbReference>
<reference evidence="3" key="1">
    <citation type="journal article" date="2013" name="Genome Announc.">
        <title>Whole-Genome Sequencing of Lactobacillus shenzhenensis Strain LY-73T.</title>
        <authorList>
            <person name="Lin Z."/>
            <person name="Liu Z."/>
            <person name="Yang R."/>
            <person name="Zou Y."/>
            <person name="Wan D."/>
            <person name="Chen J."/>
            <person name="Guo M."/>
            <person name="Zhao J."/>
            <person name="Fang C."/>
            <person name="Yang R."/>
            <person name="Liu F."/>
        </authorList>
    </citation>
    <scope>NUCLEOTIDE SEQUENCE [LARGE SCALE GENOMIC DNA]</scope>
    <source>
        <strain evidence="3">LY-73</strain>
    </source>
</reference>
<evidence type="ECO:0000313" key="2">
    <source>
        <dbReference type="EMBL" id="ERL65641.1"/>
    </source>
</evidence>
<evidence type="ECO:0000313" key="3">
    <source>
        <dbReference type="Proteomes" id="UP000030647"/>
    </source>
</evidence>
<protein>
    <recommendedName>
        <fullName evidence="1">Enoyl reductase (ER) domain-containing protein</fullName>
    </recommendedName>
</protein>
<dbReference type="STRING" id="1231336.L248_2327"/>
<dbReference type="SMART" id="SM00829">
    <property type="entry name" value="PKS_ER"/>
    <property type="match status" value="1"/>
</dbReference>
<dbReference type="Gene3D" id="3.90.180.10">
    <property type="entry name" value="Medium-chain alcohol dehydrogenases, catalytic domain"/>
    <property type="match status" value="1"/>
</dbReference>
<dbReference type="PANTHER" id="PTHR43482:SF1">
    <property type="entry name" value="PROTEIN AST1-RELATED"/>
    <property type="match status" value="1"/>
</dbReference>
<dbReference type="AlphaFoldDB" id="U4TLA0"/>
<organism evidence="2 3">
    <name type="scientific">Schleiferilactobacillus shenzhenensis LY-73</name>
    <dbReference type="NCBI Taxonomy" id="1231336"/>
    <lineage>
        <taxon>Bacteria</taxon>
        <taxon>Bacillati</taxon>
        <taxon>Bacillota</taxon>
        <taxon>Bacilli</taxon>
        <taxon>Lactobacillales</taxon>
        <taxon>Lactobacillaceae</taxon>
        <taxon>Schleiferilactobacillus</taxon>
    </lineage>
</organism>
<dbReference type="OrthoDB" id="9792162at2"/>
<dbReference type="InterPro" id="IPR036291">
    <property type="entry name" value="NAD(P)-bd_dom_sf"/>
</dbReference>
<dbReference type="SUPFAM" id="SSF50129">
    <property type="entry name" value="GroES-like"/>
    <property type="match status" value="1"/>
</dbReference>
<evidence type="ECO:0000259" key="1">
    <source>
        <dbReference type="SMART" id="SM00829"/>
    </source>
</evidence>
<keyword evidence="3" id="KW-1185">Reference proteome</keyword>
<accession>U4TLA0</accession>
<dbReference type="SUPFAM" id="SSF51735">
    <property type="entry name" value="NAD(P)-binding Rossmann-fold domains"/>
    <property type="match status" value="1"/>
</dbReference>
<dbReference type="InterPro" id="IPR011032">
    <property type="entry name" value="GroES-like_sf"/>
</dbReference>
<dbReference type="HOGENOM" id="CLU_026673_3_0_9"/>
<dbReference type="Pfam" id="PF08240">
    <property type="entry name" value="ADH_N"/>
    <property type="match status" value="1"/>
</dbReference>
<proteinExistence type="predicted"/>
<dbReference type="eggNOG" id="COG0604">
    <property type="taxonomic scope" value="Bacteria"/>
</dbReference>
<dbReference type="InterPro" id="IPR052585">
    <property type="entry name" value="Lipid_raft_assoc_Zn_ADH"/>
</dbReference>
<dbReference type="Proteomes" id="UP000030647">
    <property type="component" value="Unassembled WGS sequence"/>
</dbReference>
<dbReference type="Gene3D" id="3.40.50.720">
    <property type="entry name" value="NAD(P)-binding Rossmann-like Domain"/>
    <property type="match status" value="1"/>
</dbReference>
<dbReference type="RefSeq" id="WP_022528993.1">
    <property type="nucleotide sequence ID" value="NZ_KI271585.1"/>
</dbReference>
<name>U4TLA0_9LACO</name>
<dbReference type="InterPro" id="IPR020843">
    <property type="entry name" value="ER"/>
</dbReference>
<dbReference type="PANTHER" id="PTHR43482">
    <property type="entry name" value="PROTEIN AST1-RELATED"/>
    <property type="match status" value="1"/>
</dbReference>